<reference evidence="3" key="1">
    <citation type="submission" date="2014-08" db="EMBL/GenBank/DDBJ databases">
        <authorList>
            <person name="Sharma Rahul"/>
            <person name="Thines Marco"/>
        </authorList>
    </citation>
    <scope>NUCLEOTIDE SEQUENCE</scope>
</reference>
<dbReference type="PANTHER" id="PTHR39394:SF1">
    <property type="entry name" value="DNAJ HOMOLOGUE SUBFAMILY C MEMBER 28 CONSERVED DOMAIN-CONTAINING PROTEIN"/>
    <property type="match status" value="1"/>
</dbReference>
<organism evidence="3">
    <name type="scientific">Phaffia rhodozyma</name>
    <name type="common">Yeast</name>
    <name type="synonym">Xanthophyllomyces dendrorhous</name>
    <dbReference type="NCBI Taxonomy" id="264483"/>
    <lineage>
        <taxon>Eukaryota</taxon>
        <taxon>Fungi</taxon>
        <taxon>Dikarya</taxon>
        <taxon>Basidiomycota</taxon>
        <taxon>Agaricomycotina</taxon>
        <taxon>Tremellomycetes</taxon>
        <taxon>Cystofilobasidiales</taxon>
        <taxon>Mrakiaceae</taxon>
        <taxon>Phaffia</taxon>
    </lineage>
</organism>
<dbReference type="Pfam" id="PF09350">
    <property type="entry name" value="DJC28_CD"/>
    <property type="match status" value="1"/>
</dbReference>
<evidence type="ECO:0000259" key="2">
    <source>
        <dbReference type="Pfam" id="PF09350"/>
    </source>
</evidence>
<feature type="compositionally biased region" description="Pro residues" evidence="1">
    <location>
        <begin position="81"/>
        <end position="92"/>
    </location>
</feature>
<feature type="region of interest" description="Disordered" evidence="1">
    <location>
        <begin position="270"/>
        <end position="289"/>
    </location>
</feature>
<sequence length="609" mass="67196">MEFMTTNLRVAKFPGQRRTDETSTLEDWLFLFILRSTILALGMLSRSLSRTYVAPVLSGTPSGLITSRLASFHSSAFSSSLPPPSSAPPIPQKPSAEDESAETPSASAHLFQQALEEERVSKPSKPSVSSARLLAALEDQPWTGDEPLEATVLRMLVDKHKPARSGKIRSSDDKIREEVQRGALKRMMEFGSGGGTKGMGGSAIEGGGGQERLPTTDSRVDFVPRVAKDGYTRVAGAEEEEPWPGLKGSPDHRPWHSTYVSPTLATSPLIKRGNVTSDQPSSVERSARSNYQISTDPQARAALRRARKLQEGAVRLGRAREGALDYGLGGGEWAEKDEAHRVNTKGIGKVGEEDGMGGKLEVRVGAGDETLGAGWGSLVELRIERARAEGHFKNLPGQGAPIPHHVEQHNPFIGRTAFFMNRIVQKNEALPMWIEYQKEHTRTIEEFRTRLEDFLVKRLHVHPRLRMSLSPEQIAQLRVADVAENGAERSYWEGSLKEVNQVGRRADGVAPPTARRGPLSIEPEIERAYRTASAIVHAELHRPLPPPVKDLDKIGSDKVSWKMDLPDWIWESWLVVLIRGLRESLFGGRRMLNSQGVEESRGTQEGKKS</sequence>
<protein>
    <submittedName>
        <fullName evidence="3">Molecular chaperone (DnaJ superfamily)</fullName>
    </submittedName>
</protein>
<dbReference type="EMBL" id="LN483157">
    <property type="protein sequence ID" value="CED83818.1"/>
    <property type="molecule type" value="Genomic_DNA"/>
</dbReference>
<feature type="compositionally biased region" description="Polar residues" evidence="1">
    <location>
        <begin position="274"/>
        <end position="289"/>
    </location>
</feature>
<feature type="region of interest" description="Disordered" evidence="1">
    <location>
        <begin position="187"/>
        <end position="216"/>
    </location>
</feature>
<evidence type="ECO:0000313" key="3">
    <source>
        <dbReference type="EMBL" id="CED83818.1"/>
    </source>
</evidence>
<feature type="compositionally biased region" description="Gly residues" evidence="1">
    <location>
        <begin position="191"/>
        <end position="210"/>
    </location>
</feature>
<dbReference type="AlphaFoldDB" id="A0A0F7SV21"/>
<feature type="region of interest" description="Disordered" evidence="1">
    <location>
        <begin position="78"/>
        <end position="107"/>
    </location>
</feature>
<dbReference type="InterPro" id="IPR018961">
    <property type="entry name" value="DnaJ_homolog_subfam-C_membr-28"/>
</dbReference>
<proteinExistence type="predicted"/>
<dbReference type="PANTHER" id="PTHR39394">
    <property type="entry name" value="YALI0E31793P"/>
    <property type="match status" value="1"/>
</dbReference>
<accession>A0A0F7SV21</accession>
<evidence type="ECO:0000256" key="1">
    <source>
        <dbReference type="SAM" id="MobiDB-lite"/>
    </source>
</evidence>
<feature type="region of interest" description="Disordered" evidence="1">
    <location>
        <begin position="236"/>
        <end position="260"/>
    </location>
</feature>
<name>A0A0F7SV21_PHARH</name>
<feature type="domain" description="DnaJ homologue subfamily C member 28 conserved" evidence="2">
    <location>
        <begin position="378"/>
        <end position="448"/>
    </location>
</feature>